<feature type="region of interest" description="Disordered" evidence="1">
    <location>
        <begin position="578"/>
        <end position="622"/>
    </location>
</feature>
<organism evidence="3 4">
    <name type="scientific">Pyrenophora seminiperda CCB06</name>
    <dbReference type="NCBI Taxonomy" id="1302712"/>
    <lineage>
        <taxon>Eukaryota</taxon>
        <taxon>Fungi</taxon>
        <taxon>Dikarya</taxon>
        <taxon>Ascomycota</taxon>
        <taxon>Pezizomycotina</taxon>
        <taxon>Dothideomycetes</taxon>
        <taxon>Pleosporomycetidae</taxon>
        <taxon>Pleosporales</taxon>
        <taxon>Pleosporineae</taxon>
        <taxon>Pleosporaceae</taxon>
        <taxon>Pyrenophora</taxon>
    </lineage>
</organism>
<gene>
    <name evidence="3" type="ORF">GMOD_00001153</name>
</gene>
<feature type="region of interest" description="Disordered" evidence="1">
    <location>
        <begin position="30"/>
        <end position="78"/>
    </location>
</feature>
<feature type="compositionally biased region" description="Basic and acidic residues" evidence="1">
    <location>
        <begin position="578"/>
        <end position="592"/>
    </location>
</feature>
<dbReference type="OrthoDB" id="5953249at2759"/>
<evidence type="ECO:0000259" key="2">
    <source>
        <dbReference type="Pfam" id="PF21762"/>
    </source>
</evidence>
<protein>
    <submittedName>
        <fullName evidence="3">Qde-2-interacting</fullName>
    </submittedName>
</protein>
<dbReference type="PANTHER" id="PTHR28083">
    <property type="entry name" value="GOOD FOR FULL DBP5 ACTIVITY PROTEIN 2"/>
    <property type="match status" value="1"/>
</dbReference>
<dbReference type="InterPro" id="IPR048519">
    <property type="entry name" value="Gfd2/YDR514C-like_C"/>
</dbReference>
<sequence length="730" mass="81720">MSPLKLFGMISSARADRLRKLIEQDLCVFPDLEPSSDTDPNTASDDDSGGVLLEPTTSRLPASEQTASKEADSSTKAPPAENIDRRFVWVNDAESHLNQSLNSMRPTTAPPPGTIKLPAVDFQRGDLAFAHNHYTPIQALAKYPYKYCNKSHMQDIAAAFFDQGKFWDREWDLYYVWDFEATKPLVLVCENQVQALLAEINKHLSLDLSITDQQREEGLLARFPDHPRCLPRYLGRSYSREDVDNMARNAPGEKHRAVGEASHPPLRNGTVEEFKQLMETVVEAQKAKSKANKVKKQQDRLVKNKAMVDQFKRAQRYLGLRTIMQEGELHGLAPAIDASMPVPFTFDQSMVFVCVDVESYERDHNKITEIGVATLDTQDLVGIAPGVDGEAWRELIQARHFRIKEYRHLVNHDFVKGCPDSFRFGESTVIPLGQARNHVADCFRPPFAAQGLGECMEPREPRKVIFLGHDTRTDMDYLQKLKFDPLKENIIELMDTATMYRVWHRDQQSTGLGKILADLGIAGWDLHNAGNDAVFTVQAMLAICVREATLRGARLDELRERERTTRLNAALEEAKEKARYDAEGWSDHEAHGDGGGPVPLAVGGTPNPLPAQSKPRPLHHHHSTTAHRMLLVVWVKAKVEASDVVAVKARQATTLRMTTVAALSSGLAVDVLVVKYMVSVAVAVAVAASQTRIRIPPVIESFPMCRITGELQAERRMCISLVPSHGRKWR</sequence>
<evidence type="ECO:0000313" key="4">
    <source>
        <dbReference type="Proteomes" id="UP000265663"/>
    </source>
</evidence>
<keyword evidence="4" id="KW-1185">Reference proteome</keyword>
<evidence type="ECO:0000313" key="3">
    <source>
        <dbReference type="EMBL" id="RMZ67255.1"/>
    </source>
</evidence>
<evidence type="ECO:0000256" key="1">
    <source>
        <dbReference type="SAM" id="MobiDB-lite"/>
    </source>
</evidence>
<dbReference type="SUPFAM" id="SSF53098">
    <property type="entry name" value="Ribonuclease H-like"/>
    <property type="match status" value="1"/>
</dbReference>
<dbReference type="PANTHER" id="PTHR28083:SF1">
    <property type="entry name" value="GOOD FOR FULL DBP5 ACTIVITY PROTEIN 2"/>
    <property type="match status" value="1"/>
</dbReference>
<feature type="domain" description="Gfd2/YDR514C-like C-terminal" evidence="2">
    <location>
        <begin position="351"/>
        <end position="543"/>
    </location>
</feature>
<dbReference type="GO" id="GO:0003676">
    <property type="term" value="F:nucleic acid binding"/>
    <property type="evidence" value="ECO:0007669"/>
    <property type="project" value="InterPro"/>
</dbReference>
<proteinExistence type="predicted"/>
<dbReference type="Proteomes" id="UP000265663">
    <property type="component" value="Unassembled WGS sequence"/>
</dbReference>
<dbReference type="Pfam" id="PF21762">
    <property type="entry name" value="DEDDh_C"/>
    <property type="match status" value="1"/>
</dbReference>
<dbReference type="AlphaFoldDB" id="A0A3M7LYD6"/>
<dbReference type="EMBL" id="KE747810">
    <property type="protein sequence ID" value="RMZ67255.1"/>
    <property type="molecule type" value="Genomic_DNA"/>
</dbReference>
<accession>A0A3M7LYD6</accession>
<reference evidence="3 4" key="1">
    <citation type="journal article" date="2014" name="PLoS ONE">
        <title>De novo Genome Assembly of the Fungal Plant Pathogen Pyrenophora semeniperda.</title>
        <authorList>
            <person name="Soliai M.M."/>
            <person name="Meyer S.E."/>
            <person name="Udall J.A."/>
            <person name="Elzinga D.E."/>
            <person name="Hermansen R.A."/>
            <person name="Bodily P.M."/>
            <person name="Hart A.A."/>
            <person name="Coleman C.E."/>
        </authorList>
    </citation>
    <scope>NUCLEOTIDE SEQUENCE [LARGE SCALE GENOMIC DNA]</scope>
    <source>
        <strain evidence="3 4">CCB06</strain>
        <tissue evidence="3">Mycelium</tissue>
    </source>
</reference>
<dbReference type="GO" id="GO:0005634">
    <property type="term" value="C:nucleus"/>
    <property type="evidence" value="ECO:0007669"/>
    <property type="project" value="TreeGrafter"/>
</dbReference>
<feature type="compositionally biased region" description="Polar residues" evidence="1">
    <location>
        <begin position="55"/>
        <end position="66"/>
    </location>
</feature>
<name>A0A3M7LYD6_9PLEO</name>
<dbReference type="InterPro" id="IPR040151">
    <property type="entry name" value="Gfd2/YDR514C-like"/>
</dbReference>
<dbReference type="Gene3D" id="3.30.420.10">
    <property type="entry name" value="Ribonuclease H-like superfamily/Ribonuclease H"/>
    <property type="match status" value="1"/>
</dbReference>
<dbReference type="InterPro" id="IPR036397">
    <property type="entry name" value="RNaseH_sf"/>
</dbReference>
<dbReference type="InterPro" id="IPR012337">
    <property type="entry name" value="RNaseH-like_sf"/>
</dbReference>